<dbReference type="InterPro" id="IPR019189">
    <property type="entry name" value="Ribosomal_mL41"/>
</dbReference>
<comment type="subcellular location">
    <subcellularLocation>
        <location evidence="1">Mitochondrion</location>
    </subcellularLocation>
</comment>
<dbReference type="Proteomes" id="UP000241818">
    <property type="component" value="Unassembled WGS sequence"/>
</dbReference>
<reference evidence="7 8" key="1">
    <citation type="journal article" date="2018" name="New Phytol.">
        <title>Comparative genomics and transcriptomics depict ericoid mycorrhizal fungi as versatile saprotrophs and plant mutualists.</title>
        <authorList>
            <person name="Martino E."/>
            <person name="Morin E."/>
            <person name="Grelet G.A."/>
            <person name="Kuo A."/>
            <person name="Kohler A."/>
            <person name="Daghino S."/>
            <person name="Barry K.W."/>
            <person name="Cichocki N."/>
            <person name="Clum A."/>
            <person name="Dockter R.B."/>
            <person name="Hainaut M."/>
            <person name="Kuo R.C."/>
            <person name="LaButti K."/>
            <person name="Lindahl B.D."/>
            <person name="Lindquist E.A."/>
            <person name="Lipzen A."/>
            <person name="Khouja H.R."/>
            <person name="Magnuson J."/>
            <person name="Murat C."/>
            <person name="Ohm R.A."/>
            <person name="Singer S.W."/>
            <person name="Spatafora J.W."/>
            <person name="Wang M."/>
            <person name="Veneault-Fourrey C."/>
            <person name="Henrissat B."/>
            <person name="Grigoriev I.V."/>
            <person name="Martin F.M."/>
            <person name="Perotto S."/>
        </authorList>
    </citation>
    <scope>NUCLEOTIDE SEQUENCE [LARGE SCALE GENOMIC DNA]</scope>
    <source>
        <strain evidence="7 8">ATCC 22711</strain>
    </source>
</reference>
<dbReference type="GO" id="GO:0003735">
    <property type="term" value="F:structural constituent of ribosome"/>
    <property type="evidence" value="ECO:0007669"/>
    <property type="project" value="InterPro"/>
</dbReference>
<keyword evidence="8" id="KW-1185">Reference proteome</keyword>
<name>A0A2T3AWM8_AMORE</name>
<dbReference type="InParanoid" id="A0A2T3AWM8"/>
<evidence type="ECO:0000256" key="5">
    <source>
        <dbReference type="ARBA" id="ARBA00023128"/>
    </source>
</evidence>
<evidence type="ECO:0000313" key="8">
    <source>
        <dbReference type="Proteomes" id="UP000241818"/>
    </source>
</evidence>
<evidence type="ECO:0000256" key="1">
    <source>
        <dbReference type="ARBA" id="ARBA00004173"/>
    </source>
</evidence>
<keyword evidence="3" id="KW-0809">Transit peptide</keyword>
<evidence type="ECO:0000256" key="6">
    <source>
        <dbReference type="ARBA" id="ARBA00023274"/>
    </source>
</evidence>
<dbReference type="GeneID" id="36569126"/>
<accession>A0A2T3AWM8</accession>
<dbReference type="EMBL" id="KZ679014">
    <property type="protein sequence ID" value="PSS13069.1"/>
    <property type="molecule type" value="Genomic_DNA"/>
</dbReference>
<evidence type="ECO:0000256" key="3">
    <source>
        <dbReference type="ARBA" id="ARBA00022946"/>
    </source>
</evidence>
<keyword evidence="5" id="KW-0496">Mitochondrion</keyword>
<dbReference type="Pfam" id="PF09809">
    <property type="entry name" value="MRP-L27"/>
    <property type="match status" value="1"/>
</dbReference>
<evidence type="ECO:0000256" key="4">
    <source>
        <dbReference type="ARBA" id="ARBA00022980"/>
    </source>
</evidence>
<dbReference type="GO" id="GO:0006412">
    <property type="term" value="P:translation"/>
    <property type="evidence" value="ECO:0007669"/>
    <property type="project" value="TreeGrafter"/>
</dbReference>
<evidence type="ECO:0000313" key="7">
    <source>
        <dbReference type="EMBL" id="PSS13069.1"/>
    </source>
</evidence>
<protein>
    <submittedName>
        <fullName evidence="7">Uncharacterized protein</fullName>
    </submittedName>
</protein>
<dbReference type="OrthoDB" id="408933at2759"/>
<sequence>MKPTQALLKRVARHALSTKQANKGFYKGTGSGSTGRHTQHGGYIIEWHKVRTYVVPKNLKDFKLTPFVTRKIKPTRGRFEGDPKGALSGEAYLSRWKVENGED</sequence>
<proteinExistence type="inferred from homology"/>
<organism evidence="7 8">
    <name type="scientific">Amorphotheca resinae ATCC 22711</name>
    <dbReference type="NCBI Taxonomy" id="857342"/>
    <lineage>
        <taxon>Eukaryota</taxon>
        <taxon>Fungi</taxon>
        <taxon>Dikarya</taxon>
        <taxon>Ascomycota</taxon>
        <taxon>Pezizomycotina</taxon>
        <taxon>Leotiomycetes</taxon>
        <taxon>Helotiales</taxon>
        <taxon>Amorphothecaceae</taxon>
        <taxon>Amorphotheca</taxon>
    </lineage>
</organism>
<dbReference type="PANTHER" id="PTHR21338:SF0">
    <property type="entry name" value="LARGE RIBOSOMAL SUBUNIT PROTEIN ML41"/>
    <property type="match status" value="1"/>
</dbReference>
<evidence type="ECO:0000256" key="2">
    <source>
        <dbReference type="ARBA" id="ARBA00010152"/>
    </source>
</evidence>
<dbReference type="AlphaFoldDB" id="A0A2T3AWM8"/>
<dbReference type="GO" id="GO:0005762">
    <property type="term" value="C:mitochondrial large ribosomal subunit"/>
    <property type="evidence" value="ECO:0007669"/>
    <property type="project" value="InterPro"/>
</dbReference>
<dbReference type="FunCoup" id="A0A2T3AWM8">
    <property type="interactions" value="111"/>
</dbReference>
<dbReference type="RefSeq" id="XP_024719060.1">
    <property type="nucleotide sequence ID" value="XM_024861045.1"/>
</dbReference>
<gene>
    <name evidence="7" type="ORF">M430DRAFT_106012</name>
</gene>
<keyword evidence="6" id="KW-0687">Ribonucleoprotein</keyword>
<comment type="similarity">
    <text evidence="2">Belongs to the mitochondrion-specific ribosomal protein mL41 family.</text>
</comment>
<keyword evidence="4" id="KW-0689">Ribosomal protein</keyword>
<dbReference type="STRING" id="857342.A0A2T3AWM8"/>
<dbReference type="PANTHER" id="PTHR21338">
    <property type="entry name" value="MITOCHONDRIAL RIBOSOMAL PROTEIN L41"/>
    <property type="match status" value="1"/>
</dbReference>